<dbReference type="KEGG" id="orb:IPMB12_10845"/>
<reference evidence="2 3" key="1">
    <citation type="submission" date="2020-03" db="EMBL/GenBank/DDBJ databases">
        <title>Complete genome sequence of Orbus sp. IPMB12 (BCRC 80908).</title>
        <authorList>
            <person name="Lo W.-S."/>
            <person name="Chang T.-H."/>
            <person name="Kuo C.-H."/>
        </authorList>
    </citation>
    <scope>NUCLEOTIDE SEQUENCE [LARGE SCALE GENOMIC DNA]</scope>
    <source>
        <strain evidence="2 3">IPMB12</strain>
    </source>
</reference>
<keyword evidence="3" id="KW-1185">Reference proteome</keyword>
<dbReference type="InParanoid" id="A0A6G9ID24"/>
<dbReference type="Gene3D" id="3.30.70.1270">
    <property type="entry name" value="Api92-like domains"/>
    <property type="match status" value="1"/>
</dbReference>
<dbReference type="RefSeq" id="WP_166917433.1">
    <property type="nucleotide sequence ID" value="NZ_CP050253.1"/>
</dbReference>
<feature type="domain" description="DUF1281" evidence="1">
    <location>
        <begin position="34"/>
        <end position="209"/>
    </location>
</feature>
<evidence type="ECO:0000259" key="1">
    <source>
        <dbReference type="Pfam" id="PF06924"/>
    </source>
</evidence>
<evidence type="ECO:0000313" key="3">
    <source>
        <dbReference type="Proteomes" id="UP000501168"/>
    </source>
</evidence>
<evidence type="ECO:0000313" key="2">
    <source>
        <dbReference type="EMBL" id="QIQ22136.1"/>
    </source>
</evidence>
<gene>
    <name evidence="2" type="ORF">IPMB12_10845</name>
</gene>
<proteinExistence type="predicted"/>
<name>A0A6G9ID24_9GAMM</name>
<dbReference type="EMBL" id="CP050253">
    <property type="protein sequence ID" value="QIQ22136.1"/>
    <property type="molecule type" value="Genomic_DNA"/>
</dbReference>
<dbReference type="AlphaFoldDB" id="A0A6G9ID24"/>
<organism evidence="2 3">
    <name type="scientific">Zophobihabitans entericus</name>
    <dbReference type="NCBI Taxonomy" id="1635327"/>
    <lineage>
        <taxon>Bacteria</taxon>
        <taxon>Pseudomonadati</taxon>
        <taxon>Pseudomonadota</taxon>
        <taxon>Gammaproteobacteria</taxon>
        <taxon>Orbales</taxon>
        <taxon>Orbaceae</taxon>
        <taxon>Zophobihabitans</taxon>
    </lineage>
</organism>
<dbReference type="SUPFAM" id="SSF160940">
    <property type="entry name" value="Api92-like"/>
    <property type="match status" value="1"/>
</dbReference>
<dbReference type="InterPro" id="IPR009694">
    <property type="entry name" value="DUF1281"/>
</dbReference>
<dbReference type="Pfam" id="PF06924">
    <property type="entry name" value="DUF1281"/>
    <property type="match status" value="1"/>
</dbReference>
<protein>
    <submittedName>
        <fullName evidence="2">DUF1281 domain-containing protein</fullName>
    </submittedName>
</protein>
<dbReference type="InterPro" id="IPR023136">
    <property type="entry name" value="Api92-like_dom_sf"/>
</dbReference>
<dbReference type="Proteomes" id="UP000501168">
    <property type="component" value="Chromosome"/>
</dbReference>
<accession>A0A6G9ID24</accession>
<dbReference type="Gene3D" id="1.10.3530.10">
    <property type="entry name" value="Api92-like"/>
    <property type="match status" value="1"/>
</dbReference>
<sequence length="281" mass="32170">MTIYNNSLSILTFKPQMEELLALFGTKNESNCYQPFHLRAIRHSIKLFTAGCAGILQPVTDMAYAPYPDLVKFGQGENNKANEAFSVWLKCLEADIPLSSIQSERICSLYEDTELTNLNWFNLSREQIAIIVHLFNQNGDYWFGHSGQITEDDAIFYWNNYLDILPLQADFDLRYIVPTSLASELNGHNKLLKGIESIRDFYIKTYCVDSPEINEINVMPQNDFGLIVEFDTQLAQLSENVIIALSGQHKCDVVYTYNTYDNRYGDVIVAQKGRLLKMNDD</sequence>